<organism evidence="5 6">
    <name type="scientific">Anopheles melas</name>
    <dbReference type="NCBI Taxonomy" id="34690"/>
    <lineage>
        <taxon>Eukaryota</taxon>
        <taxon>Metazoa</taxon>
        <taxon>Ecdysozoa</taxon>
        <taxon>Arthropoda</taxon>
        <taxon>Hexapoda</taxon>
        <taxon>Insecta</taxon>
        <taxon>Pterygota</taxon>
        <taxon>Neoptera</taxon>
        <taxon>Endopterygota</taxon>
        <taxon>Diptera</taxon>
        <taxon>Nematocera</taxon>
        <taxon>Culicoidea</taxon>
        <taxon>Culicidae</taxon>
        <taxon>Anophelinae</taxon>
        <taxon>Anopheles</taxon>
    </lineage>
</organism>
<protein>
    <recommendedName>
        <fullName evidence="4">RING-type domain-containing protein</fullName>
    </recommendedName>
</protein>
<dbReference type="STRING" id="34690.A0A182TEU4"/>
<feature type="domain" description="RING-type" evidence="4">
    <location>
        <begin position="25"/>
        <end position="60"/>
    </location>
</feature>
<dbReference type="FunFam" id="3.30.40.10:FF:000690">
    <property type="entry name" value="Mind bomb"/>
    <property type="match status" value="1"/>
</dbReference>
<dbReference type="GO" id="GO:0006897">
    <property type="term" value="P:endocytosis"/>
    <property type="evidence" value="ECO:0007669"/>
    <property type="project" value="TreeGrafter"/>
</dbReference>
<dbReference type="Pfam" id="PF13920">
    <property type="entry name" value="zf-C3HC4_3"/>
    <property type="match status" value="3"/>
</dbReference>
<keyword evidence="6" id="KW-1185">Reference proteome</keyword>
<accession>A0A182TEU4</accession>
<name>A0A182TEU4_9DIPT</name>
<dbReference type="CDD" id="cd16727">
    <property type="entry name" value="RING-HC_MIB1_rpt3"/>
    <property type="match status" value="1"/>
</dbReference>
<dbReference type="FunFam" id="3.30.40.10:FF:000085">
    <property type="entry name" value="E3 ubiquitin-protein ligase MIB1 isoform X1"/>
    <property type="match status" value="1"/>
</dbReference>
<dbReference type="GO" id="GO:0005737">
    <property type="term" value="C:cytoplasm"/>
    <property type="evidence" value="ECO:0007669"/>
    <property type="project" value="TreeGrafter"/>
</dbReference>
<feature type="domain" description="RING-type" evidence="4">
    <location>
        <begin position="72"/>
        <end position="107"/>
    </location>
</feature>
<dbReference type="InterPro" id="IPR013083">
    <property type="entry name" value="Znf_RING/FYVE/PHD"/>
</dbReference>
<reference evidence="5" key="2">
    <citation type="submission" date="2020-05" db="UniProtKB">
        <authorList>
            <consortium name="EnsemblMetazoa"/>
        </authorList>
    </citation>
    <scope>IDENTIFICATION</scope>
    <source>
        <strain evidence="5">CM1001059</strain>
    </source>
</reference>
<keyword evidence="1 3" id="KW-0479">Metal-binding</keyword>
<dbReference type="EnsemblMetazoa" id="AMEC001055-RA">
    <property type="protein sequence ID" value="AMEC001055-PA"/>
    <property type="gene ID" value="AMEC001055"/>
</dbReference>
<dbReference type="CDD" id="cd16724">
    <property type="entry name" value="RING-HC_MIB1_rpt1"/>
    <property type="match status" value="1"/>
</dbReference>
<dbReference type="PANTHER" id="PTHR24202">
    <property type="entry name" value="E3 UBIQUITIN-PROTEIN LIGASE MIB2"/>
    <property type="match status" value="1"/>
</dbReference>
<proteinExistence type="predicted"/>
<dbReference type="GO" id="GO:0007219">
    <property type="term" value="P:Notch signaling pathway"/>
    <property type="evidence" value="ECO:0007669"/>
    <property type="project" value="TreeGrafter"/>
</dbReference>
<feature type="domain" description="RING-type" evidence="4">
    <location>
        <begin position="242"/>
        <end position="275"/>
    </location>
</feature>
<dbReference type="Gene3D" id="3.30.40.10">
    <property type="entry name" value="Zinc/RING finger domain, C3HC4 (zinc finger)"/>
    <property type="match status" value="3"/>
</dbReference>
<dbReference type="PROSITE" id="PS50089">
    <property type="entry name" value="ZF_RING_2"/>
    <property type="match status" value="3"/>
</dbReference>
<dbReference type="InterPro" id="IPR001841">
    <property type="entry name" value="Znf_RING"/>
</dbReference>
<dbReference type="AlphaFoldDB" id="A0A182TEU4"/>
<dbReference type="FunFam" id="3.30.40.10:FF:000083">
    <property type="entry name" value="E3 ubiquitin-protein ligase MIB1 isoform X1"/>
    <property type="match status" value="1"/>
</dbReference>
<keyword evidence="2" id="KW-0862">Zinc</keyword>
<evidence type="ECO:0000313" key="5">
    <source>
        <dbReference type="EnsemblMetazoa" id="AMEC001055-PA"/>
    </source>
</evidence>
<dbReference type="Proteomes" id="UP000075902">
    <property type="component" value="Unassembled WGS sequence"/>
</dbReference>
<evidence type="ECO:0000256" key="1">
    <source>
        <dbReference type="ARBA" id="ARBA00022771"/>
    </source>
</evidence>
<evidence type="ECO:0000256" key="2">
    <source>
        <dbReference type="ARBA" id="ARBA00022833"/>
    </source>
</evidence>
<evidence type="ECO:0000259" key="4">
    <source>
        <dbReference type="PROSITE" id="PS50089"/>
    </source>
</evidence>
<dbReference type="SMART" id="SM00184">
    <property type="entry name" value="RING"/>
    <property type="match status" value="3"/>
</dbReference>
<dbReference type="GO" id="GO:0016567">
    <property type="term" value="P:protein ubiquitination"/>
    <property type="evidence" value="ECO:0007669"/>
    <property type="project" value="TreeGrafter"/>
</dbReference>
<dbReference type="SUPFAM" id="SSF57850">
    <property type="entry name" value="RING/U-box"/>
    <property type="match status" value="1"/>
</dbReference>
<dbReference type="VEuPathDB" id="VectorBase:AMEC001055"/>
<dbReference type="PANTHER" id="PTHR24202:SF53">
    <property type="entry name" value="E3 UBIQUITIN-PROTEIN LIGASE MIB1"/>
    <property type="match status" value="1"/>
</dbReference>
<sequence length="285" mass="30209">GGGVSIASSVATTTTGDSSGPLDECLLCSDQKRDTVFKPCGHVVCCENCGPRIKKCLICRESVLSREKIDECLVCSDRKASVFFKPCGHMVACEHCAPIMKKCVQCRTQLEQMVPLSVCSGGQGSVINIQHPVEDGKKDLLHNHNASQQQQQQQLLQGTNKAGLGVAMNNTMSPNASALAAGSGSGGVALGNNGQAVGGAGSSTGSSNTNASLIVSPNNLNLVDDFQKLQQQLQDIKEQTMCPVCFDRIKNMVFLCGHGTCQMCGDQIDGCPICRKTVEKRILLF</sequence>
<evidence type="ECO:0000256" key="3">
    <source>
        <dbReference type="PROSITE-ProRule" id="PRU00175"/>
    </source>
</evidence>
<reference evidence="6" key="1">
    <citation type="submission" date="2014-01" db="EMBL/GenBank/DDBJ databases">
        <title>The Genome Sequence of Anopheles melas CM1001059_A (V2).</title>
        <authorList>
            <consortium name="The Broad Institute Genomics Platform"/>
            <person name="Neafsey D.E."/>
            <person name="Besansky N."/>
            <person name="Howell P."/>
            <person name="Walton C."/>
            <person name="Young S.K."/>
            <person name="Zeng Q."/>
            <person name="Gargeya S."/>
            <person name="Fitzgerald M."/>
            <person name="Haas B."/>
            <person name="Abouelleil A."/>
            <person name="Allen A.W."/>
            <person name="Alvarado L."/>
            <person name="Arachchi H.M."/>
            <person name="Berlin A.M."/>
            <person name="Chapman S.B."/>
            <person name="Gainer-Dewar J."/>
            <person name="Goldberg J."/>
            <person name="Griggs A."/>
            <person name="Gujja S."/>
            <person name="Hansen M."/>
            <person name="Howarth C."/>
            <person name="Imamovic A."/>
            <person name="Ireland A."/>
            <person name="Larimer J."/>
            <person name="McCowan C."/>
            <person name="Murphy C."/>
            <person name="Pearson M."/>
            <person name="Poon T.W."/>
            <person name="Priest M."/>
            <person name="Roberts A."/>
            <person name="Saif S."/>
            <person name="Shea T."/>
            <person name="Sisk P."/>
            <person name="Sykes S."/>
            <person name="Wortman J."/>
            <person name="Nusbaum C."/>
            <person name="Birren B."/>
        </authorList>
    </citation>
    <scope>NUCLEOTIDE SEQUENCE [LARGE SCALE GENOMIC DNA]</scope>
    <source>
        <strain evidence="6">CM1001059</strain>
    </source>
</reference>
<evidence type="ECO:0000313" key="6">
    <source>
        <dbReference type="Proteomes" id="UP000075902"/>
    </source>
</evidence>
<dbReference type="GO" id="GO:0008270">
    <property type="term" value="F:zinc ion binding"/>
    <property type="evidence" value="ECO:0007669"/>
    <property type="project" value="UniProtKB-KW"/>
</dbReference>
<dbReference type="CDD" id="cd16725">
    <property type="entry name" value="RING-HC_MIB1_rpt2"/>
    <property type="match status" value="1"/>
</dbReference>
<keyword evidence="1 3" id="KW-0863">Zinc-finger</keyword>